<name>X0ZI24_9ZZZZ</name>
<accession>X0ZI24</accession>
<keyword evidence="1" id="KW-0815">Transposition</keyword>
<dbReference type="NCBIfam" id="NF033543">
    <property type="entry name" value="transpos_IS256"/>
    <property type="match status" value="1"/>
</dbReference>
<keyword evidence="3" id="KW-0233">DNA recombination</keyword>
<proteinExistence type="predicted"/>
<organism evidence="4">
    <name type="scientific">marine sediment metagenome</name>
    <dbReference type="NCBI Taxonomy" id="412755"/>
    <lineage>
        <taxon>unclassified sequences</taxon>
        <taxon>metagenomes</taxon>
        <taxon>ecological metagenomes</taxon>
    </lineage>
</organism>
<gene>
    <name evidence="4" type="ORF">S01H4_05098</name>
</gene>
<dbReference type="GO" id="GO:0004803">
    <property type="term" value="F:transposase activity"/>
    <property type="evidence" value="ECO:0007669"/>
    <property type="project" value="InterPro"/>
</dbReference>
<dbReference type="GO" id="GO:0003677">
    <property type="term" value="F:DNA binding"/>
    <property type="evidence" value="ECO:0007669"/>
    <property type="project" value="UniProtKB-KW"/>
</dbReference>
<evidence type="ECO:0008006" key="5">
    <source>
        <dbReference type="Google" id="ProtNLM"/>
    </source>
</evidence>
<dbReference type="AlphaFoldDB" id="X0ZI24"/>
<evidence type="ECO:0000256" key="2">
    <source>
        <dbReference type="ARBA" id="ARBA00023125"/>
    </source>
</evidence>
<keyword evidence="2" id="KW-0238">DNA-binding</keyword>
<dbReference type="PANTHER" id="PTHR33217:SF7">
    <property type="entry name" value="TRANSPOSASE FOR INSERTION SEQUENCE ELEMENT IS1081"/>
    <property type="match status" value="1"/>
</dbReference>
<evidence type="ECO:0000256" key="3">
    <source>
        <dbReference type="ARBA" id="ARBA00023172"/>
    </source>
</evidence>
<dbReference type="InterPro" id="IPR001207">
    <property type="entry name" value="Transposase_mutator"/>
</dbReference>
<dbReference type="Pfam" id="PF00872">
    <property type="entry name" value="Transposase_mut"/>
    <property type="match status" value="1"/>
</dbReference>
<comment type="caution">
    <text evidence="4">The sequence shown here is derived from an EMBL/GenBank/DDBJ whole genome shotgun (WGS) entry which is preliminary data.</text>
</comment>
<reference evidence="4" key="1">
    <citation type="journal article" date="2014" name="Front. Microbiol.">
        <title>High frequency of phylogenetically diverse reductive dehalogenase-homologous genes in deep subseafloor sedimentary metagenomes.</title>
        <authorList>
            <person name="Kawai M."/>
            <person name="Futagami T."/>
            <person name="Toyoda A."/>
            <person name="Takaki Y."/>
            <person name="Nishi S."/>
            <person name="Hori S."/>
            <person name="Arai W."/>
            <person name="Tsubouchi T."/>
            <person name="Morono Y."/>
            <person name="Uchiyama I."/>
            <person name="Ito T."/>
            <person name="Fujiyama A."/>
            <person name="Inagaki F."/>
            <person name="Takami H."/>
        </authorList>
    </citation>
    <scope>NUCLEOTIDE SEQUENCE</scope>
    <source>
        <strain evidence="4">Expedition CK06-06</strain>
    </source>
</reference>
<dbReference type="EMBL" id="BART01001443">
    <property type="protein sequence ID" value="GAG68994.1"/>
    <property type="molecule type" value="Genomic_DNA"/>
</dbReference>
<sequence>MEEWRNRSLGEYPYLVLDAHYEKVRTSGSVVSCALLTAIGIDTDGRRSILGVSVSLSEAETHWREFIKSLKQRGLNGVKYVVSDDHDGLKAALNATMPGILWQRCQCHLQRNAASYVPKNKMRKRVHNDIRDIFNAPDRKSAEERLRSYVAGYEKTAPKLSVWMEENLPEGLTVFALPEGHRKRMRTTNMLERVHEELNRRTRVAGLFPNEASLLRLVSAVLMELSEEWETGKRYLNMDVENDDSASEQEKIYRKKVA</sequence>
<evidence type="ECO:0000313" key="4">
    <source>
        <dbReference type="EMBL" id="GAG68994.1"/>
    </source>
</evidence>
<evidence type="ECO:0000256" key="1">
    <source>
        <dbReference type="ARBA" id="ARBA00022578"/>
    </source>
</evidence>
<dbReference type="PANTHER" id="PTHR33217">
    <property type="entry name" value="TRANSPOSASE FOR INSERTION SEQUENCE ELEMENT IS1081"/>
    <property type="match status" value="1"/>
</dbReference>
<dbReference type="GO" id="GO:0006313">
    <property type="term" value="P:DNA transposition"/>
    <property type="evidence" value="ECO:0007669"/>
    <property type="project" value="InterPro"/>
</dbReference>
<protein>
    <recommendedName>
        <fullName evidence="5">MULE transposase domain-containing protein</fullName>
    </recommendedName>
</protein>